<dbReference type="InterPro" id="IPR011990">
    <property type="entry name" value="TPR-like_helical_dom_sf"/>
</dbReference>
<dbReference type="PANTHER" id="PTHR11102">
    <property type="entry name" value="SEL-1-LIKE PROTEIN"/>
    <property type="match status" value="1"/>
</dbReference>
<proteinExistence type="predicted"/>
<dbReference type="EMBL" id="MJEL01000054">
    <property type="protein sequence ID" value="OEH95585.1"/>
    <property type="molecule type" value="Genomic_DNA"/>
</dbReference>
<dbReference type="Gene3D" id="1.25.40.10">
    <property type="entry name" value="Tetratricopeptide repeat domain"/>
    <property type="match status" value="1"/>
</dbReference>
<dbReference type="PROSITE" id="PS51257">
    <property type="entry name" value="PROKAR_LIPOPROTEIN"/>
    <property type="match status" value="1"/>
</dbReference>
<keyword evidence="1" id="KW-0812">Transmembrane</keyword>
<evidence type="ECO:0000313" key="2">
    <source>
        <dbReference type="EMBL" id="OEH95585.1"/>
    </source>
</evidence>
<keyword evidence="1" id="KW-1133">Transmembrane helix</keyword>
<reference evidence="2" key="1">
    <citation type="submission" date="2016-09" db="EMBL/GenBank/DDBJ databases">
        <title>Whole Genome Sequencing of Salmonella enterica subsp. enterica serovar Nottingham.</title>
        <authorList>
            <person name="Zheng J."/>
            <person name="Wang H."/>
        </authorList>
    </citation>
    <scope>NUCLEOTIDE SEQUENCE [LARGE SCALE GENOMIC DNA]</scope>
    <source>
        <strain evidence="2">CFSAN055411</strain>
    </source>
</reference>
<comment type="caution">
    <text evidence="2">The sequence shown here is derived from an EMBL/GenBank/DDBJ whole genome shotgun (WGS) entry which is preliminary data.</text>
</comment>
<dbReference type="Pfam" id="PF08238">
    <property type="entry name" value="Sel1"/>
    <property type="match status" value="4"/>
</dbReference>
<feature type="transmembrane region" description="Helical" evidence="1">
    <location>
        <begin position="21"/>
        <end position="40"/>
    </location>
</feature>
<dbReference type="PANTHER" id="PTHR11102:SF160">
    <property type="entry name" value="ERAD-ASSOCIATED E3 UBIQUITIN-PROTEIN LIGASE COMPONENT HRD3"/>
    <property type="match status" value="1"/>
</dbReference>
<dbReference type="AlphaFoldDB" id="A0A3F3I8U7"/>
<gene>
    <name evidence="2" type="ORF">BH006_06950</name>
</gene>
<evidence type="ECO:0008006" key="3">
    <source>
        <dbReference type="Google" id="ProtNLM"/>
    </source>
</evidence>
<name>A0A3F3I8U7_SALER</name>
<evidence type="ECO:0000256" key="1">
    <source>
        <dbReference type="SAM" id="Phobius"/>
    </source>
</evidence>
<sequence>MDGDGMRLRTIVNAGQAHGRRVWHAGVILFLVGCMLMMSGCVSKSPVSPVSARSLSTGHAPDYGHFLSGVEAHVSRVAAEATAGNEQARKQYGNWLNGAGELTRAVELMMPAARRGNAEAQYQVAMALLKMSTPADDVLAAGWLARAAEQQHVRACHELGRLYAAGRGVSRNPELAFSWIGKAAKSGDPLAQNDLGAAYSRGRGTPADAVRAAQWYRRAAEQGYALAQFNLAGAYMSGAGVRRNPGVAYAWYATVYRHAEEALKRPAQQMMKRAFIRAARNGRAEQATALAERYCRQYGGGRK</sequence>
<dbReference type="Proteomes" id="UP000852880">
    <property type="component" value="Unassembled WGS sequence"/>
</dbReference>
<accession>A0A3F3I8U7</accession>
<dbReference type="SUPFAM" id="SSF81901">
    <property type="entry name" value="HCP-like"/>
    <property type="match status" value="1"/>
</dbReference>
<dbReference type="InterPro" id="IPR050767">
    <property type="entry name" value="Sel1_AlgK"/>
</dbReference>
<protein>
    <recommendedName>
        <fullName evidence="3">Sel1 repeat family protein</fullName>
    </recommendedName>
</protein>
<keyword evidence="1" id="KW-0472">Membrane</keyword>
<dbReference type="InterPro" id="IPR006597">
    <property type="entry name" value="Sel1-like"/>
</dbReference>
<organism evidence="2">
    <name type="scientific">Salmonella enterica</name>
    <name type="common">Salmonella choleraesuis</name>
    <dbReference type="NCBI Taxonomy" id="28901"/>
    <lineage>
        <taxon>Bacteria</taxon>
        <taxon>Pseudomonadati</taxon>
        <taxon>Pseudomonadota</taxon>
        <taxon>Gammaproteobacteria</taxon>
        <taxon>Enterobacterales</taxon>
        <taxon>Enterobacteriaceae</taxon>
        <taxon>Salmonella</taxon>
    </lineage>
</organism>
<dbReference type="SMART" id="SM00671">
    <property type="entry name" value="SEL1"/>
    <property type="match status" value="4"/>
</dbReference>